<dbReference type="Proteomes" id="UP001321749">
    <property type="component" value="Unassembled WGS sequence"/>
</dbReference>
<feature type="region of interest" description="Disordered" evidence="1">
    <location>
        <begin position="406"/>
        <end position="426"/>
    </location>
</feature>
<feature type="region of interest" description="Disordered" evidence="1">
    <location>
        <begin position="38"/>
        <end position="94"/>
    </location>
</feature>
<gene>
    <name evidence="2" type="ORF">QBC42DRAFT_288604</name>
</gene>
<sequence>MLGDEEYSSEEESPVASPDLSAAWNLLGRHGLALAVPSAPLSDEDSSDEGDVPVGFPDLDARNLPGRHSAPPAFSHLSGQDDAPVVQVPRAPLGGLSEDDASVVQVPPAPLGAWNLVGSHSPAAAVPAAPSNDEEPSDGDDAPVVALSAQNLHGGHAAAPVPAPLAVENLAGGVPYPSEERSLELGRFLLREAYEQATKEKKQEYLQQAERLLSKETVGQLLREMGRDPIDDGFPRTPGVNASLHEVSRWAQMFGKCRTAKGANILLEELTDEDIWRYEDAAVLTQQFHKLCKEVERNPWEDVADGRQGPRRIVDETFVFGNVTTFHLEDWDGRKRWVREDYPGITRDILSAWRFGEGYKVWIDEEHMEGDARQFRIKDSTGFTEWVDAGHPRVTQRMVREWEESINQQWTSPMDEERDDRSQTAG</sequence>
<dbReference type="AlphaFoldDB" id="A0AAV9HI68"/>
<organism evidence="2 3">
    <name type="scientific">Cladorrhinum samala</name>
    <dbReference type="NCBI Taxonomy" id="585594"/>
    <lineage>
        <taxon>Eukaryota</taxon>
        <taxon>Fungi</taxon>
        <taxon>Dikarya</taxon>
        <taxon>Ascomycota</taxon>
        <taxon>Pezizomycotina</taxon>
        <taxon>Sordariomycetes</taxon>
        <taxon>Sordariomycetidae</taxon>
        <taxon>Sordariales</taxon>
        <taxon>Podosporaceae</taxon>
        <taxon>Cladorrhinum</taxon>
    </lineage>
</organism>
<feature type="compositionally biased region" description="Acidic residues" evidence="1">
    <location>
        <begin position="42"/>
        <end position="51"/>
    </location>
</feature>
<feature type="region of interest" description="Disordered" evidence="1">
    <location>
        <begin position="122"/>
        <end position="142"/>
    </location>
</feature>
<keyword evidence="3" id="KW-1185">Reference proteome</keyword>
<evidence type="ECO:0000313" key="3">
    <source>
        <dbReference type="Proteomes" id="UP001321749"/>
    </source>
</evidence>
<name>A0AAV9HI68_9PEZI</name>
<dbReference type="EMBL" id="MU865013">
    <property type="protein sequence ID" value="KAK4460414.1"/>
    <property type="molecule type" value="Genomic_DNA"/>
</dbReference>
<evidence type="ECO:0000313" key="2">
    <source>
        <dbReference type="EMBL" id="KAK4460414.1"/>
    </source>
</evidence>
<protein>
    <submittedName>
        <fullName evidence="2">Uncharacterized protein</fullName>
    </submittedName>
</protein>
<reference evidence="2" key="1">
    <citation type="journal article" date="2023" name="Mol. Phylogenet. Evol.">
        <title>Genome-scale phylogeny and comparative genomics of the fungal order Sordariales.</title>
        <authorList>
            <person name="Hensen N."/>
            <person name="Bonometti L."/>
            <person name="Westerberg I."/>
            <person name="Brannstrom I.O."/>
            <person name="Guillou S."/>
            <person name="Cros-Aarteil S."/>
            <person name="Calhoun S."/>
            <person name="Haridas S."/>
            <person name="Kuo A."/>
            <person name="Mondo S."/>
            <person name="Pangilinan J."/>
            <person name="Riley R."/>
            <person name="LaButti K."/>
            <person name="Andreopoulos B."/>
            <person name="Lipzen A."/>
            <person name="Chen C."/>
            <person name="Yan M."/>
            <person name="Daum C."/>
            <person name="Ng V."/>
            <person name="Clum A."/>
            <person name="Steindorff A."/>
            <person name="Ohm R.A."/>
            <person name="Martin F."/>
            <person name="Silar P."/>
            <person name="Natvig D.O."/>
            <person name="Lalanne C."/>
            <person name="Gautier V."/>
            <person name="Ament-Velasquez S.L."/>
            <person name="Kruys A."/>
            <person name="Hutchinson M.I."/>
            <person name="Powell A.J."/>
            <person name="Barry K."/>
            <person name="Miller A.N."/>
            <person name="Grigoriev I.V."/>
            <person name="Debuchy R."/>
            <person name="Gladieux P."/>
            <person name="Hiltunen Thoren M."/>
            <person name="Johannesson H."/>
        </authorList>
    </citation>
    <scope>NUCLEOTIDE SEQUENCE</scope>
    <source>
        <strain evidence="2">PSN324</strain>
    </source>
</reference>
<accession>A0AAV9HI68</accession>
<reference evidence="2" key="2">
    <citation type="submission" date="2023-06" db="EMBL/GenBank/DDBJ databases">
        <authorList>
            <consortium name="Lawrence Berkeley National Laboratory"/>
            <person name="Mondo S.J."/>
            <person name="Hensen N."/>
            <person name="Bonometti L."/>
            <person name="Westerberg I."/>
            <person name="Brannstrom I.O."/>
            <person name="Guillou S."/>
            <person name="Cros-Aarteil S."/>
            <person name="Calhoun S."/>
            <person name="Haridas S."/>
            <person name="Kuo A."/>
            <person name="Pangilinan J."/>
            <person name="Riley R."/>
            <person name="Labutti K."/>
            <person name="Andreopoulos B."/>
            <person name="Lipzen A."/>
            <person name="Chen C."/>
            <person name="Yanf M."/>
            <person name="Daum C."/>
            <person name="Ng V."/>
            <person name="Clum A."/>
            <person name="Steindorff A."/>
            <person name="Ohm R."/>
            <person name="Martin F."/>
            <person name="Silar P."/>
            <person name="Natvig D."/>
            <person name="Lalanne C."/>
            <person name="Gautier V."/>
            <person name="Ament-Velasquez S.L."/>
            <person name="Kruys A."/>
            <person name="Hutchinson M.I."/>
            <person name="Powell A.J."/>
            <person name="Barry K."/>
            <person name="Miller A.N."/>
            <person name="Grigoriev I.V."/>
            <person name="Debuchy R."/>
            <person name="Gladieux P."/>
            <person name="Thoren M.H."/>
            <person name="Johannesson H."/>
        </authorList>
    </citation>
    <scope>NUCLEOTIDE SEQUENCE</scope>
    <source>
        <strain evidence="2">PSN324</strain>
    </source>
</reference>
<comment type="caution">
    <text evidence="2">The sequence shown here is derived from an EMBL/GenBank/DDBJ whole genome shotgun (WGS) entry which is preliminary data.</text>
</comment>
<evidence type="ECO:0000256" key="1">
    <source>
        <dbReference type="SAM" id="MobiDB-lite"/>
    </source>
</evidence>
<proteinExistence type="predicted"/>
<feature type="compositionally biased region" description="Acidic residues" evidence="1">
    <location>
        <begin position="132"/>
        <end position="141"/>
    </location>
</feature>